<dbReference type="PANTHER" id="PTHR48111">
    <property type="entry name" value="REGULATOR OF RPOS"/>
    <property type="match status" value="1"/>
</dbReference>
<dbReference type="SUPFAM" id="SSF52172">
    <property type="entry name" value="CheY-like"/>
    <property type="match status" value="1"/>
</dbReference>
<dbReference type="InterPro" id="IPR001789">
    <property type="entry name" value="Sig_transdc_resp-reg_receiver"/>
</dbReference>
<keyword evidence="2" id="KW-0963">Cytoplasm</keyword>
<feature type="modified residue" description="4-aspartylphosphate" evidence="8">
    <location>
        <position position="58"/>
    </location>
</feature>
<keyword evidence="6 9" id="KW-0238">DNA-binding</keyword>
<dbReference type="SUPFAM" id="SSF46894">
    <property type="entry name" value="C-terminal effector domain of the bipartite response regulators"/>
    <property type="match status" value="1"/>
</dbReference>
<dbReference type="InterPro" id="IPR036388">
    <property type="entry name" value="WH-like_DNA-bd_sf"/>
</dbReference>
<keyword evidence="7" id="KW-0804">Transcription</keyword>
<dbReference type="PROSITE" id="PS51755">
    <property type="entry name" value="OMPR_PHOB"/>
    <property type="match status" value="1"/>
</dbReference>
<evidence type="ECO:0000256" key="5">
    <source>
        <dbReference type="ARBA" id="ARBA00023015"/>
    </source>
</evidence>
<evidence type="ECO:0000259" key="10">
    <source>
        <dbReference type="PROSITE" id="PS50110"/>
    </source>
</evidence>
<dbReference type="GO" id="GO:0000156">
    <property type="term" value="F:phosphorelay response regulator activity"/>
    <property type="evidence" value="ECO:0007669"/>
    <property type="project" value="TreeGrafter"/>
</dbReference>
<comment type="caution">
    <text evidence="12">The sequence shown here is derived from an EMBL/GenBank/DDBJ whole genome shotgun (WGS) entry which is preliminary data.</text>
</comment>
<name>A0A552X0U7_9GAMM</name>
<dbReference type="InterPro" id="IPR016032">
    <property type="entry name" value="Sig_transdc_resp-reg_C-effctor"/>
</dbReference>
<keyword evidence="3 8" id="KW-0597">Phosphoprotein</keyword>
<evidence type="ECO:0000313" key="13">
    <source>
        <dbReference type="Proteomes" id="UP000320359"/>
    </source>
</evidence>
<dbReference type="Gene3D" id="1.10.10.10">
    <property type="entry name" value="Winged helix-like DNA-binding domain superfamily/Winged helix DNA-binding domain"/>
    <property type="match status" value="1"/>
</dbReference>
<organism evidence="12 13">
    <name type="scientific">Aliidiomarina halalkaliphila</name>
    <dbReference type="NCBI Taxonomy" id="2593535"/>
    <lineage>
        <taxon>Bacteria</taxon>
        <taxon>Pseudomonadati</taxon>
        <taxon>Pseudomonadota</taxon>
        <taxon>Gammaproteobacteria</taxon>
        <taxon>Alteromonadales</taxon>
        <taxon>Idiomarinaceae</taxon>
        <taxon>Aliidiomarina</taxon>
    </lineage>
</organism>
<dbReference type="FunFam" id="1.10.10.10:FF:000099">
    <property type="entry name" value="Two-component system response regulator TorR"/>
    <property type="match status" value="1"/>
</dbReference>
<evidence type="ECO:0000256" key="9">
    <source>
        <dbReference type="PROSITE-ProRule" id="PRU01091"/>
    </source>
</evidence>
<evidence type="ECO:0000256" key="7">
    <source>
        <dbReference type="ARBA" id="ARBA00023163"/>
    </source>
</evidence>
<keyword evidence="5" id="KW-0805">Transcription regulation</keyword>
<dbReference type="CDD" id="cd00383">
    <property type="entry name" value="trans_reg_C"/>
    <property type="match status" value="1"/>
</dbReference>
<keyword evidence="4" id="KW-0902">Two-component regulatory system</keyword>
<dbReference type="PANTHER" id="PTHR48111:SF47">
    <property type="entry name" value="TRANSCRIPTIONAL REGULATORY PROTEIN RSTA"/>
    <property type="match status" value="1"/>
</dbReference>
<dbReference type="SMART" id="SM00862">
    <property type="entry name" value="Trans_reg_C"/>
    <property type="match status" value="1"/>
</dbReference>
<dbReference type="PROSITE" id="PS50110">
    <property type="entry name" value="RESPONSE_REGULATORY"/>
    <property type="match status" value="1"/>
</dbReference>
<dbReference type="GO" id="GO:0032993">
    <property type="term" value="C:protein-DNA complex"/>
    <property type="evidence" value="ECO:0007669"/>
    <property type="project" value="TreeGrafter"/>
</dbReference>
<evidence type="ECO:0000256" key="4">
    <source>
        <dbReference type="ARBA" id="ARBA00023012"/>
    </source>
</evidence>
<evidence type="ECO:0000256" key="2">
    <source>
        <dbReference type="ARBA" id="ARBA00022490"/>
    </source>
</evidence>
<dbReference type="InterPro" id="IPR011006">
    <property type="entry name" value="CheY-like_superfamily"/>
</dbReference>
<evidence type="ECO:0000256" key="1">
    <source>
        <dbReference type="ARBA" id="ARBA00004496"/>
    </source>
</evidence>
<evidence type="ECO:0000256" key="3">
    <source>
        <dbReference type="ARBA" id="ARBA00022553"/>
    </source>
</evidence>
<dbReference type="InterPro" id="IPR001867">
    <property type="entry name" value="OmpR/PhoB-type_DNA-bd"/>
</dbReference>
<dbReference type="OrthoDB" id="9802426at2"/>
<dbReference type="InterPro" id="IPR039420">
    <property type="entry name" value="WalR-like"/>
</dbReference>
<dbReference type="SMART" id="SM00448">
    <property type="entry name" value="REC"/>
    <property type="match status" value="1"/>
</dbReference>
<dbReference type="Gene3D" id="6.10.250.690">
    <property type="match status" value="1"/>
</dbReference>
<evidence type="ECO:0000256" key="6">
    <source>
        <dbReference type="ARBA" id="ARBA00023125"/>
    </source>
</evidence>
<dbReference type="Gene3D" id="3.40.50.2300">
    <property type="match status" value="1"/>
</dbReference>
<gene>
    <name evidence="12" type="ORF">FM042_06765</name>
</gene>
<comment type="subcellular location">
    <subcellularLocation>
        <location evidence="1">Cytoplasm</location>
    </subcellularLocation>
</comment>
<proteinExistence type="predicted"/>
<evidence type="ECO:0000259" key="11">
    <source>
        <dbReference type="PROSITE" id="PS51755"/>
    </source>
</evidence>
<feature type="domain" description="OmpR/PhoB-type" evidence="11">
    <location>
        <begin position="134"/>
        <end position="233"/>
    </location>
</feature>
<protein>
    <submittedName>
        <fullName evidence="12">Response regulator transcription factor</fullName>
    </submittedName>
</protein>
<dbReference type="GO" id="GO:0005829">
    <property type="term" value="C:cytosol"/>
    <property type="evidence" value="ECO:0007669"/>
    <property type="project" value="TreeGrafter"/>
</dbReference>
<keyword evidence="13" id="KW-1185">Reference proteome</keyword>
<dbReference type="AlphaFoldDB" id="A0A552X0U7"/>
<dbReference type="GO" id="GO:0000976">
    <property type="term" value="F:transcription cis-regulatory region binding"/>
    <property type="evidence" value="ECO:0007669"/>
    <property type="project" value="TreeGrafter"/>
</dbReference>
<sequence>MEYLLMSKRILIAEDDTRLAKLISDYLRQQQFEVFWEADGNRVLPAVKRHEPDLLILDVMLPGRDGFDLCRAIRGSFRGPILMFTARESDIDQVLGLELGADDYVVKPVEPRVLLARVQALLRRSGGVGNANAQQQLNFGSLKLNARAQTVEFRGEPVVLTSHEFELFWYLAERAGSVVTRESIHRDVIGREYDGLDRTVDMRVSHLRRKVFDDQKQPTRLKTVWGKGYLFVPDAWND</sequence>
<evidence type="ECO:0000313" key="12">
    <source>
        <dbReference type="EMBL" id="TRW48682.1"/>
    </source>
</evidence>
<reference evidence="12 13" key="1">
    <citation type="submission" date="2019-07" db="EMBL/GenBank/DDBJ databases">
        <authorList>
            <person name="Yang M."/>
            <person name="Zhao D."/>
            <person name="Xiang H."/>
        </authorList>
    </citation>
    <scope>NUCLEOTIDE SEQUENCE [LARGE SCALE GENOMIC DNA]</scope>
    <source>
        <strain evidence="12 13">IM1326</strain>
    </source>
</reference>
<dbReference type="Pfam" id="PF00486">
    <property type="entry name" value="Trans_reg_C"/>
    <property type="match status" value="1"/>
</dbReference>
<dbReference type="Proteomes" id="UP000320359">
    <property type="component" value="Unassembled WGS sequence"/>
</dbReference>
<dbReference type="Pfam" id="PF00072">
    <property type="entry name" value="Response_reg"/>
    <property type="match status" value="1"/>
</dbReference>
<feature type="DNA-binding region" description="OmpR/PhoB-type" evidence="9">
    <location>
        <begin position="134"/>
        <end position="233"/>
    </location>
</feature>
<evidence type="ECO:0000256" key="8">
    <source>
        <dbReference type="PROSITE-ProRule" id="PRU00169"/>
    </source>
</evidence>
<accession>A0A552X0U7</accession>
<feature type="domain" description="Response regulatory" evidence="10">
    <location>
        <begin position="9"/>
        <end position="122"/>
    </location>
</feature>
<dbReference type="EMBL" id="VJWL01000002">
    <property type="protein sequence ID" value="TRW48682.1"/>
    <property type="molecule type" value="Genomic_DNA"/>
</dbReference>
<dbReference type="GO" id="GO:0006355">
    <property type="term" value="P:regulation of DNA-templated transcription"/>
    <property type="evidence" value="ECO:0007669"/>
    <property type="project" value="InterPro"/>
</dbReference>